<dbReference type="EMBL" id="JAKQYM010000004">
    <property type="protein sequence ID" value="MCI2228902.1"/>
    <property type="molecule type" value="Genomic_DNA"/>
</dbReference>
<dbReference type="AlphaFoldDB" id="A0A9X1VML0"/>
<keyword evidence="3" id="KW-1185">Reference proteome</keyword>
<sequence length="294" mass="33937">MKHTLATVFFLITFINLSFSQDKPAYQLFNQKGKIVKYNKMIRNLIKSDMVFFGEYHTNPISHWLQIEMAKSFYEKKGNKLFFGAEMFESGNQLVLDEYLAGFYDEKKMLPEITQLWGNYQTDYKPLVEFAKEKKLRFIATNIPRRYAAMINKKGIGALKELSPQALTLIGPDLEKFFDPTVKAYAEMASKMGGHVPPNMLNIQTAQASKDATMAYFSLKNFNKGDLLFHIEGSYHSNYNQGIIWWIHKIQPGLKITSVTTVMQSEWDKMTDEEKATIANYTIVVADHMTQTKR</sequence>
<dbReference type="SUPFAM" id="SSF159501">
    <property type="entry name" value="EreA/ChaN-like"/>
    <property type="match status" value="1"/>
</dbReference>
<evidence type="ECO:0000313" key="2">
    <source>
        <dbReference type="EMBL" id="MCI2228902.1"/>
    </source>
</evidence>
<keyword evidence="2" id="KW-0449">Lipoprotein</keyword>
<dbReference type="InterPro" id="IPR007314">
    <property type="entry name" value="Cofac_haem-bd_dom"/>
</dbReference>
<protein>
    <submittedName>
        <fullName evidence="2">ChaN family lipoprotein</fullName>
    </submittedName>
</protein>
<name>A0A9X1VML0_9FLAO</name>
<proteinExistence type="predicted"/>
<dbReference type="Gene3D" id="3.40.50.11550">
    <property type="match status" value="1"/>
</dbReference>
<evidence type="ECO:0000259" key="1">
    <source>
        <dbReference type="Pfam" id="PF04187"/>
    </source>
</evidence>
<gene>
    <name evidence="2" type="ORF">MC378_06960</name>
</gene>
<accession>A0A9X1VML0</accession>
<comment type="caution">
    <text evidence="2">The sequence shown here is derived from an EMBL/GenBank/DDBJ whole genome shotgun (WGS) entry which is preliminary data.</text>
</comment>
<reference evidence="2" key="1">
    <citation type="submission" date="2022-02" db="EMBL/GenBank/DDBJ databases">
        <title>Polaribacter sp. MSW13, isolated from seawater.</title>
        <authorList>
            <person name="Kristyanto S."/>
            <person name="Jung J."/>
            <person name="Jeon C.O."/>
        </authorList>
    </citation>
    <scope>NUCLEOTIDE SEQUENCE</scope>
    <source>
        <strain evidence="2">MSW13</strain>
    </source>
</reference>
<evidence type="ECO:0000313" key="3">
    <source>
        <dbReference type="Proteomes" id="UP001139369"/>
    </source>
</evidence>
<dbReference type="CDD" id="cd14727">
    <property type="entry name" value="ChanN-like"/>
    <property type="match status" value="1"/>
</dbReference>
<dbReference type="Proteomes" id="UP001139369">
    <property type="component" value="Unassembled WGS sequence"/>
</dbReference>
<dbReference type="RefSeq" id="WP_242178033.1">
    <property type="nucleotide sequence ID" value="NZ_JAKQYM010000004.1"/>
</dbReference>
<organism evidence="2 3">
    <name type="scientific">Polaribacter marinus</name>
    <dbReference type="NCBI Taxonomy" id="2916838"/>
    <lineage>
        <taxon>Bacteria</taxon>
        <taxon>Pseudomonadati</taxon>
        <taxon>Bacteroidota</taxon>
        <taxon>Flavobacteriia</taxon>
        <taxon>Flavobacteriales</taxon>
        <taxon>Flavobacteriaceae</taxon>
    </lineage>
</organism>
<feature type="domain" description="Haem-binding uptake Tiki superfamily ChaN" evidence="1">
    <location>
        <begin position="41"/>
        <end position="247"/>
    </location>
</feature>
<dbReference type="Pfam" id="PF04187">
    <property type="entry name" value="Cofac_haem_bdg"/>
    <property type="match status" value="1"/>
</dbReference>